<accession>A0AAV4MW85</accession>
<protein>
    <submittedName>
        <fullName evidence="1">Uncharacterized protein</fullName>
    </submittedName>
</protein>
<evidence type="ECO:0000313" key="2">
    <source>
        <dbReference type="Proteomes" id="UP001054837"/>
    </source>
</evidence>
<proteinExistence type="predicted"/>
<organism evidence="1 2">
    <name type="scientific">Caerostris darwini</name>
    <dbReference type="NCBI Taxonomy" id="1538125"/>
    <lineage>
        <taxon>Eukaryota</taxon>
        <taxon>Metazoa</taxon>
        <taxon>Ecdysozoa</taxon>
        <taxon>Arthropoda</taxon>
        <taxon>Chelicerata</taxon>
        <taxon>Arachnida</taxon>
        <taxon>Araneae</taxon>
        <taxon>Araneomorphae</taxon>
        <taxon>Entelegynae</taxon>
        <taxon>Araneoidea</taxon>
        <taxon>Araneidae</taxon>
        <taxon>Caerostris</taxon>
    </lineage>
</organism>
<reference evidence="1 2" key="1">
    <citation type="submission" date="2021-06" db="EMBL/GenBank/DDBJ databases">
        <title>Caerostris darwini draft genome.</title>
        <authorList>
            <person name="Kono N."/>
            <person name="Arakawa K."/>
        </authorList>
    </citation>
    <scope>NUCLEOTIDE SEQUENCE [LARGE SCALE GENOMIC DNA]</scope>
</reference>
<sequence>MARGTVSEISAKFHQFLSHIPPMCNGWSFMNDILSSGWEKTGGWNKKKNHPLCLCSGLDSVFIPGQDSKWAYAELHGAFARACQIFILIVGKNSFRFLYY</sequence>
<name>A0AAV4MW85_9ARAC</name>
<evidence type="ECO:0000313" key="1">
    <source>
        <dbReference type="EMBL" id="GIX76230.1"/>
    </source>
</evidence>
<comment type="caution">
    <text evidence="1">The sequence shown here is derived from an EMBL/GenBank/DDBJ whole genome shotgun (WGS) entry which is preliminary data.</text>
</comment>
<dbReference type="Proteomes" id="UP001054837">
    <property type="component" value="Unassembled WGS sequence"/>
</dbReference>
<keyword evidence="2" id="KW-1185">Reference proteome</keyword>
<dbReference type="AlphaFoldDB" id="A0AAV4MW85"/>
<dbReference type="EMBL" id="BPLQ01000919">
    <property type="protein sequence ID" value="GIX76230.1"/>
    <property type="molecule type" value="Genomic_DNA"/>
</dbReference>
<gene>
    <name evidence="1" type="ORF">CDAR_455521</name>
</gene>